<dbReference type="Proteomes" id="UP000054498">
    <property type="component" value="Unassembled WGS sequence"/>
</dbReference>
<dbReference type="KEGG" id="mng:MNEG_7955"/>
<dbReference type="Pfam" id="PF13772">
    <property type="entry name" value="AIG2_2"/>
    <property type="match status" value="1"/>
</dbReference>
<evidence type="ECO:0000256" key="1">
    <source>
        <dbReference type="SAM" id="MobiDB-lite"/>
    </source>
</evidence>
<dbReference type="CDD" id="cd06661">
    <property type="entry name" value="GGCT_like"/>
    <property type="match status" value="1"/>
</dbReference>
<dbReference type="GeneID" id="25740831"/>
<feature type="compositionally biased region" description="Low complexity" evidence="1">
    <location>
        <begin position="26"/>
        <end position="42"/>
    </location>
</feature>
<feature type="region of interest" description="Disordered" evidence="1">
    <location>
        <begin position="22"/>
        <end position="86"/>
    </location>
</feature>
<name>A0A0D2N134_9CHLO</name>
<sequence length="212" mass="22674">MGFWPVSAARSLALRYATLEAMPPLSSGSSSPSSSSGSSPSGTHRSKLGDGRPAAASSSNSSGSGDGAASPAAPEQRERPRYPPFDPHVHGVLYMLRAEDMEKLKKREGGYVLKDMEVQTYDGRRVIAQSFVSAPLAMLPVEVAPTEKYMRALREGAADNYLDPLHQAWLSSVETVSSAGLGAEYFNTPSKFIAYGFLAIVALMVVGFFVQH</sequence>
<dbReference type="EMBL" id="KK101680">
    <property type="protein sequence ID" value="KIZ00006.1"/>
    <property type="molecule type" value="Genomic_DNA"/>
</dbReference>
<keyword evidence="2" id="KW-0812">Transmembrane</keyword>
<protein>
    <submittedName>
        <fullName evidence="3">Uncharacterized protein</fullName>
    </submittedName>
</protein>
<feature type="transmembrane region" description="Helical" evidence="2">
    <location>
        <begin position="192"/>
        <end position="210"/>
    </location>
</feature>
<evidence type="ECO:0000313" key="4">
    <source>
        <dbReference type="Proteomes" id="UP000054498"/>
    </source>
</evidence>
<keyword evidence="2" id="KW-1133">Transmembrane helix</keyword>
<dbReference type="OrthoDB" id="2017317at2759"/>
<organism evidence="3 4">
    <name type="scientific">Monoraphidium neglectum</name>
    <dbReference type="NCBI Taxonomy" id="145388"/>
    <lineage>
        <taxon>Eukaryota</taxon>
        <taxon>Viridiplantae</taxon>
        <taxon>Chlorophyta</taxon>
        <taxon>core chlorophytes</taxon>
        <taxon>Chlorophyceae</taxon>
        <taxon>CS clade</taxon>
        <taxon>Sphaeropleales</taxon>
        <taxon>Selenastraceae</taxon>
        <taxon>Monoraphidium</taxon>
    </lineage>
</organism>
<evidence type="ECO:0000313" key="3">
    <source>
        <dbReference type="EMBL" id="KIZ00006.1"/>
    </source>
</evidence>
<reference evidence="3 4" key="1">
    <citation type="journal article" date="2013" name="BMC Genomics">
        <title>Reconstruction of the lipid metabolism for the microalga Monoraphidium neglectum from its genome sequence reveals characteristics suitable for biofuel production.</title>
        <authorList>
            <person name="Bogen C."/>
            <person name="Al-Dilaimi A."/>
            <person name="Albersmeier A."/>
            <person name="Wichmann J."/>
            <person name="Grundmann M."/>
            <person name="Rupp O."/>
            <person name="Lauersen K.J."/>
            <person name="Blifernez-Klassen O."/>
            <person name="Kalinowski J."/>
            <person name="Goesmann A."/>
            <person name="Mussgnug J.H."/>
            <person name="Kruse O."/>
        </authorList>
    </citation>
    <scope>NUCLEOTIDE SEQUENCE [LARGE SCALE GENOMIC DNA]</scope>
    <source>
        <strain evidence="3 4">SAG 48.87</strain>
    </source>
</reference>
<keyword evidence="4" id="KW-1185">Reference proteome</keyword>
<gene>
    <name evidence="3" type="ORF">MNEG_7955</name>
</gene>
<keyword evidence="2" id="KW-0472">Membrane</keyword>
<dbReference type="RefSeq" id="XP_013899025.1">
    <property type="nucleotide sequence ID" value="XM_014043571.1"/>
</dbReference>
<dbReference type="AlphaFoldDB" id="A0A0D2N134"/>
<proteinExistence type="predicted"/>
<dbReference type="Gene3D" id="3.10.490.10">
    <property type="entry name" value="Gamma-glutamyl cyclotransferase-like"/>
    <property type="match status" value="1"/>
</dbReference>
<feature type="compositionally biased region" description="Low complexity" evidence="1">
    <location>
        <begin position="53"/>
        <end position="74"/>
    </location>
</feature>
<evidence type="ECO:0000256" key="2">
    <source>
        <dbReference type="SAM" id="Phobius"/>
    </source>
</evidence>
<dbReference type="InterPro" id="IPR013024">
    <property type="entry name" value="GGCT-like"/>
</dbReference>
<accession>A0A0D2N134</accession>